<dbReference type="InterPro" id="IPR013105">
    <property type="entry name" value="TPR_2"/>
</dbReference>
<evidence type="ECO:0000256" key="1">
    <source>
        <dbReference type="ARBA" id="ARBA00022737"/>
    </source>
</evidence>
<dbReference type="EMBL" id="AUZI01000021">
    <property type="protein sequence ID" value="KID48784.1"/>
    <property type="molecule type" value="Genomic_DNA"/>
</dbReference>
<dbReference type="Proteomes" id="UP000031184">
    <property type="component" value="Unassembled WGS sequence"/>
</dbReference>
<proteinExistence type="predicted"/>
<dbReference type="PROSITE" id="PS51257">
    <property type="entry name" value="PROKAR_LIPOPROTEIN"/>
    <property type="match status" value="1"/>
</dbReference>
<evidence type="ECO:0000313" key="4">
    <source>
        <dbReference type="Proteomes" id="UP000031184"/>
    </source>
</evidence>
<dbReference type="PATRIC" id="fig|1226633.4.peg.1734"/>
<reference evidence="3 4" key="1">
    <citation type="submission" date="2013-08" db="EMBL/GenBank/DDBJ databases">
        <title>An opportunistic ruminal bacterium that causes liver abscesses in cattle.</title>
        <authorList>
            <person name="Benahmed F.H."/>
            <person name="Rasmussen M."/>
            <person name="Harbottle H."/>
            <person name="Soppet D."/>
            <person name="Nagaraja T.G."/>
            <person name="Davidson M."/>
        </authorList>
    </citation>
    <scope>NUCLEOTIDE SEQUENCE [LARGE SCALE GENOMIC DNA]</scope>
    <source>
        <strain evidence="3 4">B35</strain>
    </source>
</reference>
<keyword evidence="2" id="KW-0802">TPR repeat</keyword>
<dbReference type="InterPro" id="IPR011990">
    <property type="entry name" value="TPR-like_helical_dom_sf"/>
</dbReference>
<dbReference type="InterPro" id="IPR019734">
    <property type="entry name" value="TPR_rpt"/>
</dbReference>
<organism evidence="3 4">
    <name type="scientific">Fusobacterium necrophorum subsp. funduliforme B35</name>
    <dbReference type="NCBI Taxonomy" id="1226633"/>
    <lineage>
        <taxon>Bacteria</taxon>
        <taxon>Fusobacteriati</taxon>
        <taxon>Fusobacteriota</taxon>
        <taxon>Fusobacteriia</taxon>
        <taxon>Fusobacteriales</taxon>
        <taxon>Fusobacteriaceae</taxon>
        <taxon>Fusobacterium</taxon>
    </lineage>
</organism>
<evidence type="ECO:0000256" key="2">
    <source>
        <dbReference type="ARBA" id="ARBA00022803"/>
    </source>
</evidence>
<dbReference type="PROSITE" id="PS50005">
    <property type="entry name" value="TPR"/>
    <property type="match status" value="1"/>
</dbReference>
<dbReference type="OrthoDB" id="86462at2"/>
<protein>
    <submittedName>
        <fullName evidence="3">Uncharacterized protein</fullName>
    </submittedName>
</protein>
<dbReference type="RefSeq" id="WP_035916048.1">
    <property type="nucleotide sequence ID" value="NZ_AOJP01000004.1"/>
</dbReference>
<sequence length="407" mass="46762">MKKWLVLACIGLFAACTPLENMKKKEEWKEILFPNDQTESAVPAETPEVSSEVETTKEEWKLTEATMPEVLSSVRKELKNNQKMVFDGKVSKISLYAGQTAIIKDSAGMNQLKFIVSPQKANANLKKSGSSAVFRSIYRGSYVLSWETISGVKKQVLIENHLKYKFTEEENYAIILRSFQGQNLKMLEEAVALYRMAFSNGKYTRKSMLFLLELANKKKEKKTIQESLQYWSKIQSLHTEERKAIEEGNKILGLSKASEKIIAEETREVGETEHSKQVRGNYEEYKSLYQSANRKATLRLYNAAIKDYQKALSIGKNFKETANIYDGLGNSYYGLGNYQQSIEYFQKVLVQKGVSAEKRAEVYYKLASAYNKVGEKREYKKYLSLLKERYANTLWGKKAQIEIMKLH</sequence>
<gene>
    <name evidence="3" type="ORF">C095_08590</name>
</gene>
<dbReference type="Gene3D" id="1.25.40.10">
    <property type="entry name" value="Tetratricopeptide repeat domain"/>
    <property type="match status" value="1"/>
</dbReference>
<dbReference type="Pfam" id="PF07719">
    <property type="entry name" value="TPR_2"/>
    <property type="match status" value="1"/>
</dbReference>
<name>A0A017H5U0_9FUSO</name>
<evidence type="ECO:0000313" key="3">
    <source>
        <dbReference type="EMBL" id="KID48784.1"/>
    </source>
</evidence>
<dbReference type="SUPFAM" id="SSF48452">
    <property type="entry name" value="TPR-like"/>
    <property type="match status" value="1"/>
</dbReference>
<accession>A0A017H5U0</accession>
<dbReference type="SMART" id="SM00028">
    <property type="entry name" value="TPR"/>
    <property type="match status" value="2"/>
</dbReference>
<keyword evidence="1" id="KW-0677">Repeat</keyword>
<comment type="caution">
    <text evidence="3">The sequence shown here is derived from an EMBL/GenBank/DDBJ whole genome shotgun (WGS) entry which is preliminary data.</text>
</comment>
<dbReference type="AlphaFoldDB" id="A0A017H5U0"/>